<evidence type="ECO:0000256" key="4">
    <source>
        <dbReference type="ARBA" id="ARBA00022741"/>
    </source>
</evidence>
<dbReference type="InParanoid" id="A0A059BMH5"/>
<dbReference type="InterPro" id="IPR001611">
    <property type="entry name" value="Leu-rich_rpt"/>
</dbReference>
<keyword evidence="6" id="KW-0067">ATP-binding</keyword>
<dbReference type="SUPFAM" id="SSF52058">
    <property type="entry name" value="L domain-like"/>
    <property type="match status" value="1"/>
</dbReference>
<dbReference type="eggNOG" id="KOG4658">
    <property type="taxonomic scope" value="Eukaryota"/>
</dbReference>
<proteinExistence type="inferred from homology"/>
<evidence type="ECO:0000256" key="1">
    <source>
        <dbReference type="ARBA" id="ARBA00008894"/>
    </source>
</evidence>
<sequence>MPSLKRNLEELSNQEADMDGLETWCRKAQMISGEYWSIFQAFREGRSLSPQQVERVNDLSKEVKDILGHCSFRKGSTTHGAGCRKSLPLETTELVDKESKETIEKICGYLMEDEIFVIGICGMVGVGKTAILMHVYNRVLENLAFNDVFWVTVPQEFNVYALQNEIANALGLDNLSKDRDVKRRACILNRHLKSRRAVLCLDGLWMHFDIEDVGIPVENAGIRLVLTTRSLDVCHKMVCQKQVEISPLYRPDDCWVLFLKTLCFGRDLPSEVKKIASSILDKCGGLPLGIIEIATHMKELKAVHEWKGLLQRLENSMMELNVLKKLKLSFVNLGNLQVEQCLLHLILCFGEYFSEDEIIKKVLIESFIDEGLLSGMATRQELHDRGNTILDKIKRACLGVNIDEERLLVHPLIRDMALQIVTSTTHMVKANMGLKEIPEDKFWTDHLEKVFLQSNDIEEIPYGISPNCPKLMRLSLNNNVSLEAIHKSFFKHMKGLKVLDLSKTKITELPDTMSHLESLEALLLRGCEELRCVPCVRKLGSLRKLDMSGCTMLEEVPEGMEMLVKLMYLDLHGTKIKTLLEGVLGKLVNLQYLVIKKVTAKEEEEEEEEEEEIKLTKVEGFYCSVLNVETFNACVRLLKRNSSQPYELWLNELGDHSFRNMHERHIIIKSCRSIAARVDGAIGGDGHALLPKNVQVLEVGRCDEVTSLCKVGPLYNLEELKIEKWEKLEELGAVHFPRLRRLYISGCSKLKRLLKEGHDLQYLQWFKIEGSEELEGIDIVAPSLYSIEVYGCPKMKRVVEWEWLETRLPNLRSIKIKHCEQLKEIIGERAGPAGATYCLAKIEIEGCKRLERVLMMWGLPLSVPFLRHLSVKDCKGIEVIISSAPATMHLNSNLTHLTLWKLPALEAIYDETVSCHSIECIDIRNCPTLKRLPKIDDGLP</sequence>
<dbReference type="Gene3D" id="1.10.8.430">
    <property type="entry name" value="Helical domain of apoptotic protease-activating factors"/>
    <property type="match status" value="1"/>
</dbReference>
<protein>
    <submittedName>
        <fullName evidence="9">Uncharacterized protein</fullName>
    </submittedName>
</protein>
<evidence type="ECO:0000313" key="9">
    <source>
        <dbReference type="EMBL" id="KCW67234.1"/>
    </source>
</evidence>
<evidence type="ECO:0000256" key="6">
    <source>
        <dbReference type="ARBA" id="ARBA00022840"/>
    </source>
</evidence>
<dbReference type="Gene3D" id="3.80.10.10">
    <property type="entry name" value="Ribonuclease Inhibitor"/>
    <property type="match status" value="3"/>
</dbReference>
<dbReference type="GO" id="GO:0043531">
    <property type="term" value="F:ADP binding"/>
    <property type="evidence" value="ECO:0007669"/>
    <property type="project" value="InterPro"/>
</dbReference>
<dbReference type="Pfam" id="PF00931">
    <property type="entry name" value="NB-ARC"/>
    <property type="match status" value="1"/>
</dbReference>
<keyword evidence="2" id="KW-0433">Leucine-rich repeat</keyword>
<dbReference type="Gramene" id="KCW67234">
    <property type="protein sequence ID" value="KCW67234"/>
    <property type="gene ID" value="EUGRSUZ_F01021"/>
</dbReference>
<dbReference type="Gene3D" id="3.40.50.300">
    <property type="entry name" value="P-loop containing nucleotide triphosphate hydrolases"/>
    <property type="match status" value="1"/>
</dbReference>
<evidence type="ECO:0000256" key="3">
    <source>
        <dbReference type="ARBA" id="ARBA00022737"/>
    </source>
</evidence>
<feature type="domain" description="NB-ARC" evidence="7">
    <location>
        <begin position="100"/>
        <end position="260"/>
    </location>
</feature>
<evidence type="ECO:0000256" key="2">
    <source>
        <dbReference type="ARBA" id="ARBA00022614"/>
    </source>
</evidence>
<dbReference type="FunFam" id="3.40.50.300:FF:001091">
    <property type="entry name" value="Probable disease resistance protein At1g61300"/>
    <property type="match status" value="1"/>
</dbReference>
<evidence type="ECO:0000259" key="8">
    <source>
        <dbReference type="Pfam" id="PF23247"/>
    </source>
</evidence>
<dbReference type="GO" id="GO:0005524">
    <property type="term" value="F:ATP binding"/>
    <property type="evidence" value="ECO:0007669"/>
    <property type="project" value="UniProtKB-KW"/>
</dbReference>
<keyword evidence="4" id="KW-0547">Nucleotide-binding</keyword>
<keyword evidence="3" id="KW-0677">Repeat</keyword>
<dbReference type="SUPFAM" id="SSF52540">
    <property type="entry name" value="P-loop containing nucleoside triphosphate hydrolases"/>
    <property type="match status" value="1"/>
</dbReference>
<gene>
    <name evidence="9" type="ORF">EUGRSUZ_F01021</name>
</gene>
<dbReference type="InterPro" id="IPR002182">
    <property type="entry name" value="NB-ARC"/>
</dbReference>
<dbReference type="InterPro" id="IPR027417">
    <property type="entry name" value="P-loop_NTPase"/>
</dbReference>
<dbReference type="InterPro" id="IPR032675">
    <property type="entry name" value="LRR_dom_sf"/>
</dbReference>
<dbReference type="InterPro" id="IPR003591">
    <property type="entry name" value="Leu-rich_rpt_typical-subtyp"/>
</dbReference>
<dbReference type="PANTHER" id="PTHR33463">
    <property type="entry name" value="NB-ARC DOMAIN-CONTAINING PROTEIN-RELATED"/>
    <property type="match status" value="1"/>
</dbReference>
<dbReference type="PRINTS" id="PR00364">
    <property type="entry name" value="DISEASERSIST"/>
</dbReference>
<dbReference type="SMART" id="SM00369">
    <property type="entry name" value="LRR_TYP"/>
    <property type="match status" value="3"/>
</dbReference>
<dbReference type="AlphaFoldDB" id="A0A059BMH5"/>
<dbReference type="InterPro" id="IPR042197">
    <property type="entry name" value="Apaf_helical"/>
</dbReference>
<accession>A0A059BMH5</accession>
<dbReference type="InterPro" id="IPR050905">
    <property type="entry name" value="Plant_NBS-LRR"/>
</dbReference>
<evidence type="ECO:0000256" key="5">
    <source>
        <dbReference type="ARBA" id="ARBA00022821"/>
    </source>
</evidence>
<dbReference type="Pfam" id="PF13855">
    <property type="entry name" value="LRR_8"/>
    <property type="match status" value="1"/>
</dbReference>
<evidence type="ECO:0000259" key="7">
    <source>
        <dbReference type="Pfam" id="PF00931"/>
    </source>
</evidence>
<comment type="similarity">
    <text evidence="1">Belongs to the disease resistance NB-LRR family.</text>
</comment>
<dbReference type="Pfam" id="PF23247">
    <property type="entry name" value="LRR_RPS2"/>
    <property type="match status" value="1"/>
</dbReference>
<dbReference type="InterPro" id="IPR057135">
    <property type="entry name" value="At4g27190-like_LRR"/>
</dbReference>
<feature type="domain" description="Disease resistance protein At4g27190-like leucine-rich repeats" evidence="8">
    <location>
        <begin position="838"/>
        <end position="932"/>
    </location>
</feature>
<reference evidence="9" key="1">
    <citation type="submission" date="2013-07" db="EMBL/GenBank/DDBJ databases">
        <title>The genome of Eucalyptus grandis.</title>
        <authorList>
            <person name="Schmutz J."/>
            <person name="Hayes R."/>
            <person name="Myburg A."/>
            <person name="Tuskan G."/>
            <person name="Grattapaglia D."/>
            <person name="Rokhsar D.S."/>
        </authorList>
    </citation>
    <scope>NUCLEOTIDE SEQUENCE</scope>
    <source>
        <tissue evidence="9">Leaf extractions</tissue>
    </source>
</reference>
<dbReference type="GO" id="GO:0006952">
    <property type="term" value="P:defense response"/>
    <property type="evidence" value="ECO:0007669"/>
    <property type="project" value="UniProtKB-KW"/>
</dbReference>
<dbReference type="PANTHER" id="PTHR33463:SF221">
    <property type="entry name" value="LEUCINE-RICH REPEAT DOMAIN, L DOMAIN-CONTAINING PROTEIN"/>
    <property type="match status" value="1"/>
</dbReference>
<dbReference type="EMBL" id="KK198758">
    <property type="protein sequence ID" value="KCW67234.1"/>
    <property type="molecule type" value="Genomic_DNA"/>
</dbReference>
<feature type="non-terminal residue" evidence="9">
    <location>
        <position position="940"/>
    </location>
</feature>
<keyword evidence="5" id="KW-0611">Plant defense</keyword>
<organism evidence="9">
    <name type="scientific">Eucalyptus grandis</name>
    <name type="common">Flooded gum</name>
    <dbReference type="NCBI Taxonomy" id="71139"/>
    <lineage>
        <taxon>Eukaryota</taxon>
        <taxon>Viridiplantae</taxon>
        <taxon>Streptophyta</taxon>
        <taxon>Embryophyta</taxon>
        <taxon>Tracheophyta</taxon>
        <taxon>Spermatophyta</taxon>
        <taxon>Magnoliopsida</taxon>
        <taxon>eudicotyledons</taxon>
        <taxon>Gunneridae</taxon>
        <taxon>Pentapetalae</taxon>
        <taxon>rosids</taxon>
        <taxon>malvids</taxon>
        <taxon>Myrtales</taxon>
        <taxon>Myrtaceae</taxon>
        <taxon>Myrtoideae</taxon>
        <taxon>Eucalypteae</taxon>
        <taxon>Eucalyptus</taxon>
    </lineage>
</organism>
<dbReference type="OMA" id="HERHIII"/>
<name>A0A059BMH5_EUCGR</name>